<proteinExistence type="predicted"/>
<dbReference type="InterPro" id="IPR008979">
    <property type="entry name" value="Galactose-bd-like_sf"/>
</dbReference>
<dbReference type="SUPFAM" id="SSF49785">
    <property type="entry name" value="Galactose-binding domain-like"/>
    <property type="match status" value="1"/>
</dbReference>
<feature type="compositionally biased region" description="Acidic residues" evidence="1">
    <location>
        <begin position="583"/>
        <end position="607"/>
    </location>
</feature>
<dbReference type="EMBL" id="PVNK01000168">
    <property type="protein sequence ID" value="PRP95541.1"/>
    <property type="molecule type" value="Genomic_DNA"/>
</dbReference>
<dbReference type="RefSeq" id="WP_146155876.1">
    <property type="nucleotide sequence ID" value="NZ_PVNK01000168.1"/>
</dbReference>
<comment type="caution">
    <text evidence="3">The sequence shown here is derived from an EMBL/GenBank/DDBJ whole genome shotgun (WGS) entry which is preliminary data.</text>
</comment>
<sequence length="622" mass="64936">MARTRALVHPALLSSLALSLALVGGCKSKTDDAASTGAADSSPDKAADEGGASAGADSAGSAESADSGAVAGDESGAPGPVVDEEPDDPRAAAIEITKSSAASSVSAKGAKGLGFSIEKISHLFALKATAKVPEWGARGEGEAKLTRDDDLDTAWRCEFGGDAPCVLGLALPEKAKVEVLRLYTATGPRYRDYKGHPHVARVRVHTDAGFVEADLPEGANHAYVRFAAPVETQSLAIEVLGVHEGNKDKQIHLAEVEVYGTEGVPRPPITLDPSLAWVGWETTTWGGADLDHKIRQLFVYFARDGEDGEDGPPRRRFARATAVFGQLGDDYALFERLYGTKCEGASGNYMLFDKRNRMYYALGELGGAGAEVYRHAAGRGFAVGWMNDEGQFTVKGVVEEGGKLKWKRPPKAGVADGRAQLSAWGFDPDPLDRGVEHGGAVAGCHRGGAGELEPVIAAAKLATGGELDPAAWMICSVGGDTLYASAPCGGHARAYQLDGAGKLIGEHESKDADARGLRLRRSGDQLFVELSSKQGDSSSLYLAEPGRLVELERNGGLAVRPPSTCGVCEDAWLNPEAPASEGGSEEDSVDEGAEPEPEPGADEAPEADEARPLPPPAPAPPG</sequence>
<feature type="compositionally biased region" description="Low complexity" evidence="1">
    <location>
        <begin position="49"/>
        <end position="73"/>
    </location>
</feature>
<feature type="region of interest" description="Disordered" evidence="1">
    <location>
        <begin position="570"/>
        <end position="622"/>
    </location>
</feature>
<feature type="chain" id="PRO_5015592003" description="F5/8 type C domain protein" evidence="2">
    <location>
        <begin position="22"/>
        <end position="622"/>
    </location>
</feature>
<organism evidence="3 4">
    <name type="scientific">Enhygromyxa salina</name>
    <dbReference type="NCBI Taxonomy" id="215803"/>
    <lineage>
        <taxon>Bacteria</taxon>
        <taxon>Pseudomonadati</taxon>
        <taxon>Myxococcota</taxon>
        <taxon>Polyangia</taxon>
        <taxon>Nannocystales</taxon>
        <taxon>Nannocystaceae</taxon>
        <taxon>Enhygromyxa</taxon>
    </lineage>
</organism>
<name>A0A2S9XS58_9BACT</name>
<keyword evidence="4" id="KW-1185">Reference proteome</keyword>
<evidence type="ECO:0000313" key="4">
    <source>
        <dbReference type="Proteomes" id="UP000237968"/>
    </source>
</evidence>
<feature type="signal peptide" evidence="2">
    <location>
        <begin position="1"/>
        <end position="21"/>
    </location>
</feature>
<gene>
    <name evidence="3" type="ORF">ENSA5_38240</name>
</gene>
<keyword evidence="2" id="KW-0732">Signal</keyword>
<feature type="compositionally biased region" description="Pro residues" evidence="1">
    <location>
        <begin position="612"/>
        <end position="622"/>
    </location>
</feature>
<evidence type="ECO:0000256" key="1">
    <source>
        <dbReference type="SAM" id="MobiDB-lite"/>
    </source>
</evidence>
<accession>A0A2S9XS58</accession>
<dbReference type="Gene3D" id="2.60.120.260">
    <property type="entry name" value="Galactose-binding domain-like"/>
    <property type="match status" value="1"/>
</dbReference>
<dbReference type="Proteomes" id="UP000237968">
    <property type="component" value="Unassembled WGS sequence"/>
</dbReference>
<evidence type="ECO:0008006" key="5">
    <source>
        <dbReference type="Google" id="ProtNLM"/>
    </source>
</evidence>
<reference evidence="3 4" key="1">
    <citation type="submission" date="2018-03" db="EMBL/GenBank/DDBJ databases">
        <title>Draft Genome Sequences of the Obligatory Marine Myxobacteria Enhygromyxa salina SWB005.</title>
        <authorList>
            <person name="Poehlein A."/>
            <person name="Moghaddam J.A."/>
            <person name="Harms H."/>
            <person name="Alanjari M."/>
            <person name="Koenig G.M."/>
            <person name="Daniel R."/>
            <person name="Schaeberle T.F."/>
        </authorList>
    </citation>
    <scope>NUCLEOTIDE SEQUENCE [LARGE SCALE GENOMIC DNA]</scope>
    <source>
        <strain evidence="3 4">SWB005</strain>
    </source>
</reference>
<feature type="region of interest" description="Disordered" evidence="1">
    <location>
        <begin position="29"/>
        <end position="87"/>
    </location>
</feature>
<dbReference type="OrthoDB" id="5493150at2"/>
<evidence type="ECO:0000313" key="3">
    <source>
        <dbReference type="EMBL" id="PRP95541.1"/>
    </source>
</evidence>
<protein>
    <recommendedName>
        <fullName evidence="5">F5/8 type C domain protein</fullName>
    </recommendedName>
</protein>
<dbReference type="AlphaFoldDB" id="A0A2S9XS58"/>
<evidence type="ECO:0000256" key="2">
    <source>
        <dbReference type="SAM" id="SignalP"/>
    </source>
</evidence>
<dbReference type="PROSITE" id="PS51257">
    <property type="entry name" value="PROKAR_LIPOPROTEIN"/>
    <property type="match status" value="1"/>
</dbReference>